<protein>
    <submittedName>
        <fullName evidence="1">Uncharacterized protein</fullName>
    </submittedName>
</protein>
<evidence type="ECO:0000313" key="1">
    <source>
        <dbReference type="EMBL" id="CDW44162.1"/>
    </source>
</evidence>
<accession>A0A0K2V1X5</accession>
<sequence length="102" mass="11526">MFLKEESQNLIELRGKLSSTDFLMSLYHRSTNVPRLSRSFCSRARNVLSSSGSLFQRCGVNRGIVCSKESNSLNCRSIISLYGKRVLVFPKIELSMTIESLC</sequence>
<dbReference type="EMBL" id="HACA01026801">
    <property type="protein sequence ID" value="CDW44162.1"/>
    <property type="molecule type" value="Transcribed_RNA"/>
</dbReference>
<organism evidence="1">
    <name type="scientific">Lepeophtheirus salmonis</name>
    <name type="common">Salmon louse</name>
    <name type="synonym">Caligus salmonis</name>
    <dbReference type="NCBI Taxonomy" id="72036"/>
    <lineage>
        <taxon>Eukaryota</taxon>
        <taxon>Metazoa</taxon>
        <taxon>Ecdysozoa</taxon>
        <taxon>Arthropoda</taxon>
        <taxon>Crustacea</taxon>
        <taxon>Multicrustacea</taxon>
        <taxon>Hexanauplia</taxon>
        <taxon>Copepoda</taxon>
        <taxon>Siphonostomatoida</taxon>
        <taxon>Caligidae</taxon>
        <taxon>Lepeophtheirus</taxon>
    </lineage>
</organism>
<reference evidence="1" key="1">
    <citation type="submission" date="2014-05" db="EMBL/GenBank/DDBJ databases">
        <authorList>
            <person name="Chronopoulou M."/>
        </authorList>
    </citation>
    <scope>NUCLEOTIDE SEQUENCE</scope>
    <source>
        <tissue evidence="1">Whole organism</tissue>
    </source>
</reference>
<name>A0A0K2V1X5_LEPSM</name>
<proteinExistence type="predicted"/>
<dbReference type="AlphaFoldDB" id="A0A0K2V1X5"/>